<evidence type="ECO:0000313" key="2">
    <source>
        <dbReference type="Proteomes" id="UP001454036"/>
    </source>
</evidence>
<dbReference type="Proteomes" id="UP001454036">
    <property type="component" value="Unassembled WGS sequence"/>
</dbReference>
<accession>A0AAV3Q810</accession>
<keyword evidence="2" id="KW-1185">Reference proteome</keyword>
<protein>
    <submittedName>
        <fullName evidence="1">Uncharacterized protein</fullName>
    </submittedName>
</protein>
<reference evidence="1 2" key="1">
    <citation type="submission" date="2024-01" db="EMBL/GenBank/DDBJ databases">
        <title>The complete chloroplast genome sequence of Lithospermum erythrorhizon: insights into the phylogenetic relationship among Boraginaceae species and the maternal lineages of purple gromwells.</title>
        <authorList>
            <person name="Okada T."/>
            <person name="Watanabe K."/>
        </authorList>
    </citation>
    <scope>NUCLEOTIDE SEQUENCE [LARGE SCALE GENOMIC DNA]</scope>
</reference>
<evidence type="ECO:0000313" key="1">
    <source>
        <dbReference type="EMBL" id="GAA0159894.1"/>
    </source>
</evidence>
<name>A0AAV3Q810_LITER</name>
<gene>
    <name evidence="1" type="ORF">LIER_16572</name>
</gene>
<comment type="caution">
    <text evidence="1">The sequence shown here is derived from an EMBL/GenBank/DDBJ whole genome shotgun (WGS) entry which is preliminary data.</text>
</comment>
<organism evidence="1 2">
    <name type="scientific">Lithospermum erythrorhizon</name>
    <name type="common">Purple gromwell</name>
    <name type="synonym">Lithospermum officinale var. erythrorhizon</name>
    <dbReference type="NCBI Taxonomy" id="34254"/>
    <lineage>
        <taxon>Eukaryota</taxon>
        <taxon>Viridiplantae</taxon>
        <taxon>Streptophyta</taxon>
        <taxon>Embryophyta</taxon>
        <taxon>Tracheophyta</taxon>
        <taxon>Spermatophyta</taxon>
        <taxon>Magnoliopsida</taxon>
        <taxon>eudicotyledons</taxon>
        <taxon>Gunneridae</taxon>
        <taxon>Pentapetalae</taxon>
        <taxon>asterids</taxon>
        <taxon>lamiids</taxon>
        <taxon>Boraginales</taxon>
        <taxon>Boraginaceae</taxon>
        <taxon>Boraginoideae</taxon>
        <taxon>Lithospermeae</taxon>
        <taxon>Lithospermum</taxon>
    </lineage>
</organism>
<sequence length="105" mass="12048">MILCIIGYLLCPPANMKITMRYIKFLTDANAITNFNWCEHVIKHMQQMVGTNIRYPTTDMQFVMVNFMDKVDGVDATNTGPTSTNWTKKELFTRLKNIENGCGFS</sequence>
<dbReference type="AlphaFoldDB" id="A0AAV3Q810"/>
<proteinExistence type="predicted"/>
<dbReference type="EMBL" id="BAABME010003720">
    <property type="protein sequence ID" value="GAA0159894.1"/>
    <property type="molecule type" value="Genomic_DNA"/>
</dbReference>